<name>A0A5S5C323_9BACL</name>
<dbReference type="Pfam" id="PF02709">
    <property type="entry name" value="Glyco_transf_7C"/>
    <property type="match status" value="1"/>
</dbReference>
<sequence length="494" mass="56538">MKLSIIIPAYNREKLLAITLDYIAAQKDVDPNSFETIIVDDGSEDGTKGVYETYRRRIRHLKYVYRARDERSCRSRARNLGLAESNGEMVMFLDTSMLIPNHFIRNLYRIMEEHAHPKLNIYHYMMGMWVEPEKHDLTVLDELTPDIMTDITKRLLALPEWLDNREGLFQLADHDLNKLAAPWTLGWSGCYTVNRAFVQEAGGFDEAFLGWGAEDTDLSYRLYKQGARIIADSEAPALHLPHFSPKEASVKEVLNKRINNGKNLMLQHQKRYEFDTEFFQLYPGPYYNHVLARFHSLSLMEIVPGYSGELLRMLRELLREESRTALIGSDLAYFIQGAGVTDVFLQNPNVIGALGRRLPDARMHYLLGMHTPFADNAFDTVVITDYIRAFPGRFAMRLLKEASRIGKRVILLFTDEYNSVINWLDGQHWSDIELIRKSATANKLTVAELAKVESTRILELTGPPRRKDLSSEILAGEEGHAVKQPMPSAQVTAD</sequence>
<proteinExistence type="predicted"/>
<dbReference type="CDD" id="cd00761">
    <property type="entry name" value="Glyco_tranf_GTA_type"/>
    <property type="match status" value="1"/>
</dbReference>
<dbReference type="RefSeq" id="WP_187434329.1">
    <property type="nucleotide sequence ID" value="NZ_VNHS01000008.1"/>
</dbReference>
<evidence type="ECO:0000313" key="5">
    <source>
        <dbReference type="EMBL" id="TYP72373.1"/>
    </source>
</evidence>
<dbReference type="PANTHER" id="PTHR43685">
    <property type="entry name" value="GLYCOSYLTRANSFERASE"/>
    <property type="match status" value="1"/>
</dbReference>
<dbReference type="InterPro" id="IPR050834">
    <property type="entry name" value="Glycosyltransf_2"/>
</dbReference>
<comment type="caution">
    <text evidence="5">The sequence shown here is derived from an EMBL/GenBank/DDBJ whole genome shotgun (WGS) entry which is preliminary data.</text>
</comment>
<dbReference type="InterPro" id="IPR027791">
    <property type="entry name" value="Galactosyl_T_C"/>
</dbReference>
<keyword evidence="5" id="KW-0328">Glycosyltransferase</keyword>
<dbReference type="AlphaFoldDB" id="A0A5S5C323"/>
<accession>A0A5S5C323</accession>
<keyword evidence="6" id="KW-1185">Reference proteome</keyword>
<evidence type="ECO:0000259" key="3">
    <source>
        <dbReference type="Pfam" id="PF00535"/>
    </source>
</evidence>
<keyword evidence="1 5" id="KW-0808">Transferase</keyword>
<gene>
    <name evidence="5" type="ORF">BCM02_10827</name>
</gene>
<reference evidence="5 6" key="1">
    <citation type="submission" date="2019-07" db="EMBL/GenBank/DDBJ databases">
        <title>Genomic Encyclopedia of Type Strains, Phase III (KMG-III): the genomes of soil and plant-associated and newly described type strains.</title>
        <authorList>
            <person name="Whitman W."/>
        </authorList>
    </citation>
    <scope>NUCLEOTIDE SEQUENCE [LARGE SCALE GENOMIC DNA]</scope>
    <source>
        <strain evidence="5 6">BL24</strain>
    </source>
</reference>
<dbReference type="InterPro" id="IPR001173">
    <property type="entry name" value="Glyco_trans_2-like"/>
</dbReference>
<organism evidence="5 6">
    <name type="scientific">Paenibacillus methanolicus</name>
    <dbReference type="NCBI Taxonomy" id="582686"/>
    <lineage>
        <taxon>Bacteria</taxon>
        <taxon>Bacillati</taxon>
        <taxon>Bacillota</taxon>
        <taxon>Bacilli</taxon>
        <taxon>Bacillales</taxon>
        <taxon>Paenibacillaceae</taxon>
        <taxon>Paenibacillus</taxon>
    </lineage>
</organism>
<evidence type="ECO:0000259" key="4">
    <source>
        <dbReference type="Pfam" id="PF02709"/>
    </source>
</evidence>
<dbReference type="PANTHER" id="PTHR43685:SF2">
    <property type="entry name" value="GLYCOSYLTRANSFERASE 2-LIKE DOMAIN-CONTAINING PROTEIN"/>
    <property type="match status" value="1"/>
</dbReference>
<dbReference type="Proteomes" id="UP000323257">
    <property type="component" value="Unassembled WGS sequence"/>
</dbReference>
<dbReference type="InterPro" id="IPR029044">
    <property type="entry name" value="Nucleotide-diphossugar_trans"/>
</dbReference>
<dbReference type="GO" id="GO:0016757">
    <property type="term" value="F:glycosyltransferase activity"/>
    <property type="evidence" value="ECO:0007669"/>
    <property type="project" value="UniProtKB-KW"/>
</dbReference>
<feature type="region of interest" description="Disordered" evidence="2">
    <location>
        <begin position="468"/>
        <end position="494"/>
    </location>
</feature>
<dbReference type="Pfam" id="PF00535">
    <property type="entry name" value="Glycos_transf_2"/>
    <property type="match status" value="1"/>
</dbReference>
<feature type="domain" description="Glycosyltransferase 2-like" evidence="3">
    <location>
        <begin position="4"/>
        <end position="125"/>
    </location>
</feature>
<evidence type="ECO:0000256" key="1">
    <source>
        <dbReference type="ARBA" id="ARBA00022679"/>
    </source>
</evidence>
<feature type="domain" description="Galactosyltransferase C-terminal" evidence="4">
    <location>
        <begin position="187"/>
        <end position="229"/>
    </location>
</feature>
<dbReference type="Gene3D" id="3.90.550.10">
    <property type="entry name" value="Spore Coat Polysaccharide Biosynthesis Protein SpsA, Chain A"/>
    <property type="match status" value="1"/>
</dbReference>
<dbReference type="EMBL" id="VNHS01000008">
    <property type="protein sequence ID" value="TYP72373.1"/>
    <property type="molecule type" value="Genomic_DNA"/>
</dbReference>
<evidence type="ECO:0000256" key="2">
    <source>
        <dbReference type="SAM" id="MobiDB-lite"/>
    </source>
</evidence>
<dbReference type="SUPFAM" id="SSF53448">
    <property type="entry name" value="Nucleotide-diphospho-sugar transferases"/>
    <property type="match status" value="1"/>
</dbReference>
<evidence type="ECO:0000313" key="6">
    <source>
        <dbReference type="Proteomes" id="UP000323257"/>
    </source>
</evidence>
<protein>
    <submittedName>
        <fullName evidence="5">Galactosyltransferase-like protein</fullName>
    </submittedName>
</protein>